<evidence type="ECO:0000256" key="2">
    <source>
        <dbReference type="ARBA" id="ARBA00023015"/>
    </source>
</evidence>
<dbReference type="GO" id="GO:0000976">
    <property type="term" value="F:transcription cis-regulatory region binding"/>
    <property type="evidence" value="ECO:0007669"/>
    <property type="project" value="TreeGrafter"/>
</dbReference>
<dbReference type="PANTHER" id="PTHR30126:SF100">
    <property type="entry name" value="LYSR-FAMILY TRANSCRIPTIONAL REGULATOR"/>
    <property type="match status" value="1"/>
</dbReference>
<keyword evidence="2" id="KW-0805">Transcription regulation</keyword>
<name>A0A4Z0GPD4_9BACL</name>
<dbReference type="InterPro" id="IPR000847">
    <property type="entry name" value="LysR_HTH_N"/>
</dbReference>
<dbReference type="AlphaFoldDB" id="A0A4Z0GPD4"/>
<dbReference type="SUPFAM" id="SSF46785">
    <property type="entry name" value="Winged helix' DNA-binding domain"/>
    <property type="match status" value="1"/>
</dbReference>
<dbReference type="Pfam" id="PF03466">
    <property type="entry name" value="LysR_substrate"/>
    <property type="match status" value="1"/>
</dbReference>
<dbReference type="RefSeq" id="WP_135348012.1">
    <property type="nucleotide sequence ID" value="NZ_SRJD01000005.1"/>
</dbReference>
<dbReference type="FunFam" id="1.10.10.10:FF:000001">
    <property type="entry name" value="LysR family transcriptional regulator"/>
    <property type="match status" value="1"/>
</dbReference>
<dbReference type="PRINTS" id="PR00039">
    <property type="entry name" value="HTHLYSR"/>
</dbReference>
<keyword evidence="3" id="KW-0238">DNA-binding</keyword>
<evidence type="ECO:0000256" key="4">
    <source>
        <dbReference type="ARBA" id="ARBA00023163"/>
    </source>
</evidence>
<gene>
    <name evidence="6" type="ORF">E4665_06635</name>
</gene>
<evidence type="ECO:0000259" key="5">
    <source>
        <dbReference type="PROSITE" id="PS50931"/>
    </source>
</evidence>
<dbReference type="SUPFAM" id="SSF53850">
    <property type="entry name" value="Periplasmic binding protein-like II"/>
    <property type="match status" value="1"/>
</dbReference>
<keyword evidence="4" id="KW-0804">Transcription</keyword>
<evidence type="ECO:0000256" key="3">
    <source>
        <dbReference type="ARBA" id="ARBA00023125"/>
    </source>
</evidence>
<reference evidence="6 7" key="1">
    <citation type="journal article" date="2015" name="Int. J. Syst. Evol. Microbiol.">
        <title>Sporolactobacillus shoreae sp. nov. and Sporolactobacillus spathodeae sp. nov., two spore-forming lactic acid bacteria isolated from tree barks in Thailand.</title>
        <authorList>
            <person name="Thamacharoensuk T."/>
            <person name="Kitahara M."/>
            <person name="Ohkuma M."/>
            <person name="Thongchul N."/>
            <person name="Tanasupawat S."/>
        </authorList>
    </citation>
    <scope>NUCLEOTIDE SEQUENCE [LARGE SCALE GENOMIC DNA]</scope>
    <source>
        <strain evidence="6 7">BK92</strain>
    </source>
</reference>
<dbReference type="PROSITE" id="PS50931">
    <property type="entry name" value="HTH_LYSR"/>
    <property type="match status" value="1"/>
</dbReference>
<keyword evidence="7" id="KW-1185">Reference proteome</keyword>
<dbReference type="OrthoDB" id="9803735at2"/>
<comment type="caution">
    <text evidence="6">The sequence shown here is derived from an EMBL/GenBank/DDBJ whole genome shotgun (WGS) entry which is preliminary data.</text>
</comment>
<sequence>MEIRQLKTFQAIVNDGGFMKAATKLGYAQSTVTGHIQAIEEELGKPLFDRIGKQMVLTEIGKQLLPYANEIIVLMEKAIQLPANKKEMTGTLVIGASESLTTYRLPSVIRTYKAQFPRVQIILKPLTAEDMYEELKRGQLDLAFLMDKLITNEELCTIPLVTEKMALVLSNQQAKRAGKSSKDFLPADEVILYTERGCAYRYFFEKILNTHAYTPNNTLEFWSIEALKQCIICGLGASFLPLVTVKKEWMNHELTCILTKEDRIKTQMIYHKNKWLSPATQAFIKMVEEEAEVWKKA</sequence>
<evidence type="ECO:0000256" key="1">
    <source>
        <dbReference type="ARBA" id="ARBA00009437"/>
    </source>
</evidence>
<evidence type="ECO:0000313" key="7">
    <source>
        <dbReference type="Proteomes" id="UP000298347"/>
    </source>
</evidence>
<dbReference type="InterPro" id="IPR036388">
    <property type="entry name" value="WH-like_DNA-bd_sf"/>
</dbReference>
<dbReference type="InterPro" id="IPR036390">
    <property type="entry name" value="WH_DNA-bd_sf"/>
</dbReference>
<evidence type="ECO:0000313" key="6">
    <source>
        <dbReference type="EMBL" id="TGA98992.1"/>
    </source>
</evidence>
<dbReference type="Gene3D" id="3.40.190.290">
    <property type="match status" value="1"/>
</dbReference>
<dbReference type="GO" id="GO:0003700">
    <property type="term" value="F:DNA-binding transcription factor activity"/>
    <property type="evidence" value="ECO:0007669"/>
    <property type="project" value="InterPro"/>
</dbReference>
<dbReference type="CDD" id="cd05466">
    <property type="entry name" value="PBP2_LTTR_substrate"/>
    <property type="match status" value="1"/>
</dbReference>
<dbReference type="Gene3D" id="1.10.10.10">
    <property type="entry name" value="Winged helix-like DNA-binding domain superfamily/Winged helix DNA-binding domain"/>
    <property type="match status" value="1"/>
</dbReference>
<dbReference type="EMBL" id="SRJD01000005">
    <property type="protein sequence ID" value="TGA98992.1"/>
    <property type="molecule type" value="Genomic_DNA"/>
</dbReference>
<protein>
    <submittedName>
        <fullName evidence="6">LysR family transcriptional regulator</fullName>
    </submittedName>
</protein>
<dbReference type="InterPro" id="IPR005119">
    <property type="entry name" value="LysR_subst-bd"/>
</dbReference>
<feature type="domain" description="HTH lysR-type" evidence="5">
    <location>
        <begin position="1"/>
        <end position="58"/>
    </location>
</feature>
<organism evidence="6 7">
    <name type="scientific">Sporolactobacillus shoreae</name>
    <dbReference type="NCBI Taxonomy" id="1465501"/>
    <lineage>
        <taxon>Bacteria</taxon>
        <taxon>Bacillati</taxon>
        <taxon>Bacillota</taxon>
        <taxon>Bacilli</taxon>
        <taxon>Bacillales</taxon>
        <taxon>Sporolactobacillaceae</taxon>
        <taxon>Sporolactobacillus</taxon>
    </lineage>
</organism>
<dbReference type="Pfam" id="PF00126">
    <property type="entry name" value="HTH_1"/>
    <property type="match status" value="1"/>
</dbReference>
<dbReference type="Proteomes" id="UP000298347">
    <property type="component" value="Unassembled WGS sequence"/>
</dbReference>
<dbReference type="PANTHER" id="PTHR30126">
    <property type="entry name" value="HTH-TYPE TRANSCRIPTIONAL REGULATOR"/>
    <property type="match status" value="1"/>
</dbReference>
<accession>A0A4Z0GPD4</accession>
<proteinExistence type="inferred from homology"/>
<comment type="similarity">
    <text evidence="1">Belongs to the LysR transcriptional regulatory family.</text>
</comment>